<dbReference type="PANTHER" id="PTHR11022:SF41">
    <property type="entry name" value="PEPTIDOGLYCAN-RECOGNITION PROTEIN LC-RELATED"/>
    <property type="match status" value="1"/>
</dbReference>
<dbReference type="GO" id="GO:0008745">
    <property type="term" value="F:N-acetylmuramoyl-L-alanine amidase activity"/>
    <property type="evidence" value="ECO:0007669"/>
    <property type="project" value="InterPro"/>
</dbReference>
<dbReference type="OrthoDB" id="8754850at2"/>
<evidence type="ECO:0000259" key="2">
    <source>
        <dbReference type="SMART" id="SM00644"/>
    </source>
</evidence>
<feature type="domain" description="Peptidoglycan recognition protein family" evidence="3">
    <location>
        <begin position="1"/>
        <end position="114"/>
    </location>
</feature>
<dbReference type="SMART" id="SM00644">
    <property type="entry name" value="Ami_2"/>
    <property type="match status" value="1"/>
</dbReference>
<proteinExistence type="inferred from homology"/>
<dbReference type="GO" id="GO:0009253">
    <property type="term" value="P:peptidoglycan catabolic process"/>
    <property type="evidence" value="ECO:0007669"/>
    <property type="project" value="InterPro"/>
</dbReference>
<feature type="domain" description="N-acetylmuramoyl-L-alanine amidase" evidence="2">
    <location>
        <begin position="1"/>
        <end position="121"/>
    </location>
</feature>
<organism evidence="4 5">
    <name type="scientific">Candidatus Thiodiazotropha endolucinida</name>
    <dbReference type="NCBI Taxonomy" id="1655433"/>
    <lineage>
        <taxon>Bacteria</taxon>
        <taxon>Pseudomonadati</taxon>
        <taxon>Pseudomonadota</taxon>
        <taxon>Gammaproteobacteria</taxon>
        <taxon>Chromatiales</taxon>
        <taxon>Sedimenticolaceae</taxon>
        <taxon>Candidatus Thiodiazotropha</taxon>
    </lineage>
</organism>
<comment type="similarity">
    <text evidence="1">Belongs to the N-acetylmuramoyl-L-alanine amidase 2 family.</text>
</comment>
<dbReference type="InterPro" id="IPR015510">
    <property type="entry name" value="PGRP"/>
</dbReference>
<dbReference type="PANTHER" id="PTHR11022">
    <property type="entry name" value="PEPTIDOGLYCAN RECOGNITION PROTEIN"/>
    <property type="match status" value="1"/>
</dbReference>
<evidence type="ECO:0000313" key="5">
    <source>
        <dbReference type="Proteomes" id="UP000094769"/>
    </source>
</evidence>
<dbReference type="SUPFAM" id="SSF55846">
    <property type="entry name" value="N-acetylmuramoyl-L-alanine amidase-like"/>
    <property type="match status" value="1"/>
</dbReference>
<name>A0A7Z0VMM3_9GAMM</name>
<dbReference type="Proteomes" id="UP000094769">
    <property type="component" value="Unassembled WGS sequence"/>
</dbReference>
<dbReference type="InterPro" id="IPR036505">
    <property type="entry name" value="Amidase/PGRP_sf"/>
</dbReference>
<dbReference type="InterPro" id="IPR006619">
    <property type="entry name" value="PGRP_domain_met/bac"/>
</dbReference>
<protein>
    <submittedName>
        <fullName evidence="4">N-acetylmuramoyl-L-alanine amidase</fullName>
    </submittedName>
</protein>
<keyword evidence="5" id="KW-1185">Reference proteome</keyword>
<dbReference type="EMBL" id="MARB01000005">
    <property type="protein sequence ID" value="ODJ88492.1"/>
    <property type="molecule type" value="Genomic_DNA"/>
</dbReference>
<accession>A0A7Z0VMM3</accession>
<gene>
    <name evidence="4" type="ORF">CODIS_10380</name>
</gene>
<dbReference type="AlphaFoldDB" id="A0A7Z0VMM3"/>
<dbReference type="RefSeq" id="WP_083220568.1">
    <property type="nucleotide sequence ID" value="NZ_MARB01000005.1"/>
</dbReference>
<dbReference type="CDD" id="cd06583">
    <property type="entry name" value="PGRP"/>
    <property type="match status" value="1"/>
</dbReference>
<evidence type="ECO:0000259" key="3">
    <source>
        <dbReference type="SMART" id="SM00701"/>
    </source>
</evidence>
<comment type="caution">
    <text evidence="4">The sequence shown here is derived from an EMBL/GenBank/DDBJ whole genome shotgun (WGS) entry which is preliminary data.</text>
</comment>
<evidence type="ECO:0000256" key="1">
    <source>
        <dbReference type="ARBA" id="ARBA00007553"/>
    </source>
</evidence>
<dbReference type="GO" id="GO:0008270">
    <property type="term" value="F:zinc ion binding"/>
    <property type="evidence" value="ECO:0007669"/>
    <property type="project" value="InterPro"/>
</dbReference>
<dbReference type="Gene3D" id="3.40.80.10">
    <property type="entry name" value="Peptidoglycan recognition protein-like"/>
    <property type="match status" value="1"/>
</dbReference>
<sequence>MDVSISKIIVHCSDTPDHRDIGAQTIHAWHRQPPFNFDGIGYHRIIRRDAVIEHGRPEYWSGAHCKGHNKGSLGVCLVGRNQFTPAQMDSLAALIQDWCRRYPIRVICGHRDLDPRKTCPNFNVTEWLKNRQLTPNNNGSDHG</sequence>
<evidence type="ECO:0000313" key="4">
    <source>
        <dbReference type="EMBL" id="ODJ88492.1"/>
    </source>
</evidence>
<reference evidence="4 5" key="1">
    <citation type="submission" date="2016-06" db="EMBL/GenBank/DDBJ databases">
        <title>Genome sequence of endosymbiont of Candidatus Endolucinida thiodiazotropha.</title>
        <authorList>
            <person name="Poehlein A."/>
            <person name="Koenig S."/>
            <person name="Heiden S.E."/>
            <person name="Thuermer A."/>
            <person name="Voget S."/>
            <person name="Daniel R."/>
            <person name="Markert S."/>
            <person name="Gros O."/>
            <person name="Schweder T."/>
        </authorList>
    </citation>
    <scope>NUCLEOTIDE SEQUENCE [LARGE SCALE GENOMIC DNA]</scope>
    <source>
        <strain evidence="4 5">COS</strain>
    </source>
</reference>
<dbReference type="SMART" id="SM00701">
    <property type="entry name" value="PGRP"/>
    <property type="match status" value="1"/>
</dbReference>
<dbReference type="Pfam" id="PF01510">
    <property type="entry name" value="Amidase_2"/>
    <property type="match status" value="1"/>
</dbReference>
<dbReference type="InterPro" id="IPR002502">
    <property type="entry name" value="Amidase_domain"/>
</dbReference>